<sequence>MRFLIVSTFTAVALSTATLGFAGAAHGAPTGPDSAADTIRKLESEGRRVIVNRIGAAPLSQCAVTSVTAGQDITDRDPVGDTGSVERLRYRTVYVTVTC</sequence>
<gene>
    <name evidence="2" type="ORF">BST23_06305</name>
</gene>
<proteinExistence type="predicted"/>
<dbReference type="STRING" id="81858.BST23_06305"/>
<dbReference type="OrthoDB" id="4748352at2"/>
<reference evidence="2 3" key="1">
    <citation type="submission" date="2017-02" db="EMBL/GenBank/DDBJ databases">
        <title>The new phylogeny of genus Mycobacterium.</title>
        <authorList>
            <person name="Tortoli E."/>
            <person name="Trovato A."/>
            <person name="Cirillo D.M."/>
        </authorList>
    </citation>
    <scope>NUCLEOTIDE SEQUENCE [LARGE SCALE GENOMIC DNA]</scope>
    <source>
        <strain evidence="2 3">FI-09383</strain>
    </source>
</reference>
<name>A0A1X0D4Z1_9MYCO</name>
<feature type="chain" id="PRO_5039362649" description="PASTA domain-containing protein" evidence="1">
    <location>
        <begin position="28"/>
        <end position="99"/>
    </location>
</feature>
<protein>
    <recommendedName>
        <fullName evidence="4">PASTA domain-containing protein</fullName>
    </recommendedName>
</protein>
<dbReference type="AlphaFoldDB" id="A0A1X0D4Z1"/>
<feature type="signal peptide" evidence="1">
    <location>
        <begin position="1"/>
        <end position="27"/>
    </location>
</feature>
<keyword evidence="1" id="KW-0732">Signal</keyword>
<accession>A0A1X0D4Z1</accession>
<dbReference type="RefSeq" id="WP_083042614.1">
    <property type="nucleotide sequence ID" value="NZ_MVHP01000005.1"/>
</dbReference>
<evidence type="ECO:0000313" key="2">
    <source>
        <dbReference type="EMBL" id="ORA67435.1"/>
    </source>
</evidence>
<organism evidence="2 3">
    <name type="scientific">Mycolicibacterium elephantis</name>
    <dbReference type="NCBI Taxonomy" id="81858"/>
    <lineage>
        <taxon>Bacteria</taxon>
        <taxon>Bacillati</taxon>
        <taxon>Actinomycetota</taxon>
        <taxon>Actinomycetes</taxon>
        <taxon>Mycobacteriales</taxon>
        <taxon>Mycobacteriaceae</taxon>
        <taxon>Mycolicibacterium</taxon>
    </lineage>
</organism>
<evidence type="ECO:0008006" key="4">
    <source>
        <dbReference type="Google" id="ProtNLM"/>
    </source>
</evidence>
<dbReference type="Proteomes" id="UP000192772">
    <property type="component" value="Unassembled WGS sequence"/>
</dbReference>
<evidence type="ECO:0000313" key="3">
    <source>
        <dbReference type="Proteomes" id="UP000192772"/>
    </source>
</evidence>
<dbReference type="EMBL" id="MVHP01000005">
    <property type="protein sequence ID" value="ORA67435.1"/>
    <property type="molecule type" value="Genomic_DNA"/>
</dbReference>
<comment type="caution">
    <text evidence="2">The sequence shown here is derived from an EMBL/GenBank/DDBJ whole genome shotgun (WGS) entry which is preliminary data.</text>
</comment>
<evidence type="ECO:0000256" key="1">
    <source>
        <dbReference type="SAM" id="SignalP"/>
    </source>
</evidence>